<keyword evidence="3" id="KW-1003">Cell membrane</keyword>
<keyword evidence="4" id="KW-0997">Cell inner membrane</keyword>
<dbReference type="Pfam" id="PF02706">
    <property type="entry name" value="Wzz"/>
    <property type="match status" value="1"/>
</dbReference>
<accession>A0A420H0C4</accession>
<evidence type="ECO:0000313" key="19">
    <source>
        <dbReference type="EMBL" id="RKF50831.1"/>
    </source>
</evidence>
<evidence type="ECO:0000256" key="10">
    <source>
        <dbReference type="ARBA" id="ARBA00022989"/>
    </source>
</evidence>
<dbReference type="InterPro" id="IPR003856">
    <property type="entry name" value="LPS_length_determ_N"/>
</dbReference>
<dbReference type="PANTHER" id="PTHR32309">
    <property type="entry name" value="TYROSINE-PROTEIN KINASE"/>
    <property type="match status" value="1"/>
</dbReference>
<dbReference type="NCBIfam" id="TIGR01007">
    <property type="entry name" value="eps_fam"/>
    <property type="match status" value="1"/>
</dbReference>
<dbReference type="GO" id="GO:0005886">
    <property type="term" value="C:plasma membrane"/>
    <property type="evidence" value="ECO:0007669"/>
    <property type="project" value="UniProtKB-SubCell"/>
</dbReference>
<evidence type="ECO:0000259" key="17">
    <source>
        <dbReference type="Pfam" id="PF13614"/>
    </source>
</evidence>
<comment type="subcellular location">
    <subcellularLocation>
        <location evidence="1">Cell inner membrane</location>
        <topology evidence="1">Multi-pass membrane protein</topology>
    </subcellularLocation>
</comment>
<dbReference type="CDD" id="cd05387">
    <property type="entry name" value="BY-kinase"/>
    <property type="match status" value="1"/>
</dbReference>
<dbReference type="SUPFAM" id="SSF52540">
    <property type="entry name" value="P-loop containing nucleoside triphosphate hydrolases"/>
    <property type="match status" value="1"/>
</dbReference>
<feature type="transmembrane region" description="Helical" evidence="15">
    <location>
        <begin position="34"/>
        <end position="56"/>
    </location>
</feature>
<dbReference type="InterPro" id="IPR027417">
    <property type="entry name" value="P-loop_NTPase"/>
</dbReference>
<keyword evidence="9" id="KW-0067">ATP-binding</keyword>
<keyword evidence="12" id="KW-0829">Tyrosine-protein kinase</keyword>
<evidence type="ECO:0000256" key="15">
    <source>
        <dbReference type="SAM" id="Phobius"/>
    </source>
</evidence>
<dbReference type="GO" id="GO:0004713">
    <property type="term" value="F:protein tyrosine kinase activity"/>
    <property type="evidence" value="ECO:0007669"/>
    <property type="project" value="UniProtKB-KW"/>
</dbReference>
<feature type="domain" description="Polysaccharide chain length determinant N-terminal" evidence="16">
    <location>
        <begin position="16"/>
        <end position="108"/>
    </location>
</feature>
<comment type="catalytic activity">
    <reaction evidence="13">
        <text>L-tyrosyl-[protein] + ATP = O-phospho-L-tyrosyl-[protein] + ADP + H(+)</text>
        <dbReference type="Rhea" id="RHEA:10596"/>
        <dbReference type="Rhea" id="RHEA-COMP:10136"/>
        <dbReference type="Rhea" id="RHEA-COMP:20101"/>
        <dbReference type="ChEBI" id="CHEBI:15378"/>
        <dbReference type="ChEBI" id="CHEBI:30616"/>
        <dbReference type="ChEBI" id="CHEBI:46858"/>
        <dbReference type="ChEBI" id="CHEBI:61978"/>
        <dbReference type="ChEBI" id="CHEBI:456216"/>
    </reaction>
</comment>
<dbReference type="InterPro" id="IPR025669">
    <property type="entry name" value="AAA_dom"/>
</dbReference>
<feature type="coiled-coil region" evidence="14">
    <location>
        <begin position="279"/>
        <end position="313"/>
    </location>
</feature>
<proteinExistence type="inferred from homology"/>
<sequence length="728" mass="79405">MQLIHKPHRIAPAGDDEIDLSDYLSVLREKWKTIVAWTIAGACAALAYSMLASPVYRADAMFQIEESINPAQGALNGLASIFDTKQTAASEIEVLKSRLVADQAVHKLHLDINASPRYFPVIGAAIARFDGSETLASPLPGLSRFAWGGEKITVSVFDVPRDDYDTRYTLVARENGAYDLFDADREPVLHGTAGTLAHGRFVELRVDRLIARPGTEFRLVRTSPLKATAALQKALKIDEKSKQADIIKLSLDGTDATRTADIVNSLAQAYLQQNIDRKSADAEKSLEFLDHQLPELRKELEQAETRYNDFRNKKGTANISEEERLLLQQVVDNKSKLTELQQRRLEMSQRFADTHPAVVALDSQITALQGQQETLSKDVAGLPATEQSALRLLRDVRVDTELYMNLLDSAEQLRITKAGQLGNVRLVDVAVTPETPVWPKSSIIVAITALLGLFVGIGLSFVRRAVFGGVETANEIEMALGVPVFAAVPRSFAQRRMNRRLSRNLPGNANVLALAAPDDIAVEGIRSLRTALKFGLGEASNNIIALTGPRPEAGKSFIALNLAAVLASGDKRVLLIDGDMRRGVVDTVLGMPRSPGLSDVIRGLELRGGIVRDVLPGIDVLPRGSDEKNPSELLLRERFTTILNECSAAYDVVIIDTPPVLAVTDPALICKHAGVSLLVFRFGHSPLGEVTETANRLLHAGVSIKGALLTDIPQQRVKYGSAYYSHAR</sequence>
<dbReference type="Pfam" id="PF23607">
    <property type="entry name" value="WZC_N"/>
    <property type="match status" value="1"/>
</dbReference>
<dbReference type="InterPro" id="IPR005702">
    <property type="entry name" value="Wzc-like_C"/>
</dbReference>
<evidence type="ECO:0000256" key="14">
    <source>
        <dbReference type="SAM" id="Coils"/>
    </source>
</evidence>
<evidence type="ECO:0000256" key="8">
    <source>
        <dbReference type="ARBA" id="ARBA00022777"/>
    </source>
</evidence>
<keyword evidence="5" id="KW-0808">Transferase</keyword>
<keyword evidence="7" id="KW-0547">Nucleotide-binding</keyword>
<evidence type="ECO:0000259" key="16">
    <source>
        <dbReference type="Pfam" id="PF02706"/>
    </source>
</evidence>
<dbReference type="EMBL" id="MCAS01000001">
    <property type="protein sequence ID" value="RKF50831.1"/>
    <property type="molecule type" value="Genomic_DNA"/>
</dbReference>
<protein>
    <submittedName>
        <fullName evidence="19">Protein tyrosine kinase</fullName>
    </submittedName>
</protein>
<feature type="domain" description="AAA" evidence="17">
    <location>
        <begin position="543"/>
        <end position="663"/>
    </location>
</feature>
<dbReference type="OrthoDB" id="9808257at2"/>
<comment type="caution">
    <text evidence="19">The sequence shown here is derived from an EMBL/GenBank/DDBJ whole genome shotgun (WGS) entry which is preliminary data.</text>
</comment>
<evidence type="ECO:0000256" key="1">
    <source>
        <dbReference type="ARBA" id="ARBA00004429"/>
    </source>
</evidence>
<evidence type="ECO:0000256" key="4">
    <source>
        <dbReference type="ARBA" id="ARBA00022519"/>
    </source>
</evidence>
<gene>
    <name evidence="19" type="ORF">BCY88_01250</name>
</gene>
<evidence type="ECO:0000256" key="2">
    <source>
        <dbReference type="ARBA" id="ARBA00008883"/>
    </source>
</evidence>
<keyword evidence="11 15" id="KW-0472">Membrane</keyword>
<dbReference type="Gene3D" id="3.40.50.300">
    <property type="entry name" value="P-loop containing nucleotide triphosphate hydrolases"/>
    <property type="match status" value="1"/>
</dbReference>
<dbReference type="Pfam" id="PF13614">
    <property type="entry name" value="AAA_31"/>
    <property type="match status" value="1"/>
</dbReference>
<dbReference type="Pfam" id="PF13807">
    <property type="entry name" value="GNVR"/>
    <property type="match status" value="1"/>
</dbReference>
<evidence type="ECO:0000256" key="3">
    <source>
        <dbReference type="ARBA" id="ARBA00022475"/>
    </source>
</evidence>
<dbReference type="AlphaFoldDB" id="A0A420H0C4"/>
<dbReference type="InterPro" id="IPR032807">
    <property type="entry name" value="GNVR"/>
</dbReference>
<evidence type="ECO:0000256" key="12">
    <source>
        <dbReference type="ARBA" id="ARBA00023137"/>
    </source>
</evidence>
<evidence type="ECO:0000256" key="5">
    <source>
        <dbReference type="ARBA" id="ARBA00022679"/>
    </source>
</evidence>
<evidence type="ECO:0000256" key="6">
    <source>
        <dbReference type="ARBA" id="ARBA00022692"/>
    </source>
</evidence>
<dbReference type="RefSeq" id="WP_120342456.1">
    <property type="nucleotide sequence ID" value="NZ_MCAS01000001.1"/>
</dbReference>
<name>A0A420H0C4_9BURK</name>
<evidence type="ECO:0000259" key="18">
    <source>
        <dbReference type="Pfam" id="PF13807"/>
    </source>
</evidence>
<feature type="domain" description="Tyrosine-protein kinase G-rich" evidence="18">
    <location>
        <begin position="385"/>
        <end position="465"/>
    </location>
</feature>
<keyword evidence="14" id="KW-0175">Coiled coil</keyword>
<dbReference type="InterPro" id="IPR050445">
    <property type="entry name" value="Bact_polysacc_biosynth/exp"/>
</dbReference>
<dbReference type="Proteomes" id="UP000283709">
    <property type="component" value="Unassembled WGS sequence"/>
</dbReference>
<evidence type="ECO:0000256" key="9">
    <source>
        <dbReference type="ARBA" id="ARBA00022840"/>
    </source>
</evidence>
<evidence type="ECO:0000256" key="11">
    <source>
        <dbReference type="ARBA" id="ARBA00023136"/>
    </source>
</evidence>
<comment type="similarity">
    <text evidence="2">Belongs to the etk/wzc family.</text>
</comment>
<keyword evidence="6 15" id="KW-0812">Transmembrane</keyword>
<organism evidence="19 20">
    <name type="scientific">Paraburkholderia fungorum</name>
    <dbReference type="NCBI Taxonomy" id="134537"/>
    <lineage>
        <taxon>Bacteria</taxon>
        <taxon>Pseudomonadati</taxon>
        <taxon>Pseudomonadota</taxon>
        <taxon>Betaproteobacteria</taxon>
        <taxon>Burkholderiales</taxon>
        <taxon>Burkholderiaceae</taxon>
        <taxon>Paraburkholderia</taxon>
    </lineage>
</organism>
<reference evidence="19 20" key="1">
    <citation type="submission" date="2016-07" db="EMBL/GenBank/DDBJ databases">
        <title>Genome analysis of Burkholderia fungorum ES3-20.</title>
        <authorList>
            <person name="Xu D."/>
            <person name="Yao R."/>
            <person name="Zheng S."/>
        </authorList>
    </citation>
    <scope>NUCLEOTIDE SEQUENCE [LARGE SCALE GENOMIC DNA]</scope>
    <source>
        <strain evidence="19 20">ES3-20</strain>
    </source>
</reference>
<evidence type="ECO:0000256" key="13">
    <source>
        <dbReference type="ARBA" id="ARBA00053015"/>
    </source>
</evidence>
<keyword evidence="8 19" id="KW-0418">Kinase</keyword>
<keyword evidence="10 15" id="KW-1133">Transmembrane helix</keyword>
<dbReference type="GO" id="GO:0005524">
    <property type="term" value="F:ATP binding"/>
    <property type="evidence" value="ECO:0007669"/>
    <property type="project" value="UniProtKB-KW"/>
</dbReference>
<evidence type="ECO:0000313" key="20">
    <source>
        <dbReference type="Proteomes" id="UP000283709"/>
    </source>
</evidence>
<dbReference type="PANTHER" id="PTHR32309:SF32">
    <property type="entry name" value="TYROSINE-PROTEIN KINASE ETK-RELATED"/>
    <property type="match status" value="1"/>
</dbReference>
<evidence type="ECO:0000256" key="7">
    <source>
        <dbReference type="ARBA" id="ARBA00022741"/>
    </source>
</evidence>